<evidence type="ECO:0000313" key="4">
    <source>
        <dbReference type="Proteomes" id="UP000036987"/>
    </source>
</evidence>
<name>A0A0K9PIM0_ZOSMR</name>
<dbReference type="OrthoDB" id="776013at2759"/>
<dbReference type="AlphaFoldDB" id="A0A0K9PIM0"/>
<evidence type="ECO:0000256" key="2">
    <source>
        <dbReference type="ARBA" id="ARBA00022729"/>
    </source>
</evidence>
<dbReference type="InterPro" id="IPR006969">
    <property type="entry name" value="Stig-like"/>
</dbReference>
<protein>
    <submittedName>
        <fullName evidence="3">Stigma-specific Stig1 family protein</fullName>
    </submittedName>
</protein>
<dbReference type="EMBL" id="LFYR01000864">
    <property type="protein sequence ID" value="KMZ68085.1"/>
    <property type="molecule type" value="Genomic_DNA"/>
</dbReference>
<dbReference type="OMA" id="TICYKEG"/>
<gene>
    <name evidence="3" type="ORF">ZOSMA_24G01080</name>
</gene>
<comment type="similarity">
    <text evidence="1">Belongs to the STIG1 family.</text>
</comment>
<evidence type="ECO:0000313" key="3">
    <source>
        <dbReference type="EMBL" id="KMZ68085.1"/>
    </source>
</evidence>
<reference evidence="4" key="1">
    <citation type="journal article" date="2016" name="Nature">
        <title>The genome of the seagrass Zostera marina reveals angiosperm adaptation to the sea.</title>
        <authorList>
            <person name="Olsen J.L."/>
            <person name="Rouze P."/>
            <person name="Verhelst B."/>
            <person name="Lin Y.-C."/>
            <person name="Bayer T."/>
            <person name="Collen J."/>
            <person name="Dattolo E."/>
            <person name="De Paoli E."/>
            <person name="Dittami S."/>
            <person name="Maumus F."/>
            <person name="Michel G."/>
            <person name="Kersting A."/>
            <person name="Lauritano C."/>
            <person name="Lohaus R."/>
            <person name="Toepel M."/>
            <person name="Tonon T."/>
            <person name="Vanneste K."/>
            <person name="Amirebrahimi M."/>
            <person name="Brakel J."/>
            <person name="Bostroem C."/>
            <person name="Chovatia M."/>
            <person name="Grimwood J."/>
            <person name="Jenkins J.W."/>
            <person name="Jueterbock A."/>
            <person name="Mraz A."/>
            <person name="Stam W.T."/>
            <person name="Tice H."/>
            <person name="Bornberg-Bauer E."/>
            <person name="Green P.J."/>
            <person name="Pearson G.A."/>
            <person name="Procaccini G."/>
            <person name="Duarte C.M."/>
            <person name="Schmutz J."/>
            <person name="Reusch T.B.H."/>
            <person name="Van de Peer Y."/>
        </authorList>
    </citation>
    <scope>NUCLEOTIDE SEQUENCE [LARGE SCALE GENOMIC DNA]</scope>
    <source>
        <strain evidence="4">cv. Finnish</strain>
    </source>
</reference>
<dbReference type="PANTHER" id="PTHR33227:SF57">
    <property type="entry name" value="(WILD MALAYSIAN BANANA) HYPOTHETICAL PROTEIN"/>
    <property type="match status" value="1"/>
</dbReference>
<organism evidence="3 4">
    <name type="scientific">Zostera marina</name>
    <name type="common">Eelgrass</name>
    <dbReference type="NCBI Taxonomy" id="29655"/>
    <lineage>
        <taxon>Eukaryota</taxon>
        <taxon>Viridiplantae</taxon>
        <taxon>Streptophyta</taxon>
        <taxon>Embryophyta</taxon>
        <taxon>Tracheophyta</taxon>
        <taxon>Spermatophyta</taxon>
        <taxon>Magnoliopsida</taxon>
        <taxon>Liliopsida</taxon>
        <taxon>Zosteraceae</taxon>
        <taxon>Zostera</taxon>
    </lineage>
</organism>
<proteinExistence type="inferred from homology"/>
<dbReference type="PANTHER" id="PTHR33227">
    <property type="entry name" value="STIGMA-SPECIFIC STIG1-LIKE PROTEIN 3"/>
    <property type="match status" value="1"/>
</dbReference>
<dbReference type="Proteomes" id="UP000036987">
    <property type="component" value="Unassembled WGS sequence"/>
</dbReference>
<dbReference type="Pfam" id="PF04885">
    <property type="entry name" value="Stig1"/>
    <property type="match status" value="1"/>
</dbReference>
<comment type="caution">
    <text evidence="3">The sequence shown here is derived from an EMBL/GenBank/DDBJ whole genome shotgun (WGS) entry which is preliminary data.</text>
</comment>
<keyword evidence="4" id="KW-1185">Reference proteome</keyword>
<accession>A0A0K9PIM0</accession>
<evidence type="ECO:0000256" key="1">
    <source>
        <dbReference type="ARBA" id="ARBA00006010"/>
    </source>
</evidence>
<keyword evidence="2" id="KW-0732">Signal</keyword>
<dbReference type="STRING" id="29655.A0A0K9PIM0"/>
<sequence>MYTTFLTAYSPVSMIDEVMKMMKAVIFSLLILLLSTTMPTFQETTDGYYHMHEYRNPRAAITCDEYPELCNIGASCCLRRCVDLEIDELNCGECGMRCGYGQTCCDGKCSNFLFDKNNCGFRKNRCGDGSFCRYGMCNYA</sequence>